<evidence type="ECO:0000256" key="3">
    <source>
        <dbReference type="RuleBase" id="RU365026"/>
    </source>
</evidence>
<dbReference type="GO" id="GO:0015031">
    <property type="term" value="P:protein transport"/>
    <property type="evidence" value="ECO:0007669"/>
    <property type="project" value="UniProtKB-KW"/>
</dbReference>
<feature type="domain" description="Exocyst complex subunit Exo70 C-terminal" evidence="6">
    <location>
        <begin position="351"/>
        <end position="704"/>
    </location>
</feature>
<evidence type="ECO:0000256" key="1">
    <source>
        <dbReference type="ARBA" id="ARBA00006756"/>
    </source>
</evidence>
<dbReference type="Gene3D" id="1.20.1280.170">
    <property type="entry name" value="Exocyst complex component Exo70"/>
    <property type="match status" value="1"/>
</dbReference>
<keyword evidence="4" id="KW-0175">Coiled coil</keyword>
<dbReference type="EMBL" id="JABFAC010000009">
    <property type="protein sequence ID" value="MBA0623672.1"/>
    <property type="molecule type" value="Genomic_DNA"/>
</dbReference>
<dbReference type="GO" id="GO:0005546">
    <property type="term" value="F:phosphatidylinositol-4,5-bisphosphate binding"/>
    <property type="evidence" value="ECO:0007669"/>
    <property type="project" value="InterPro"/>
</dbReference>
<reference evidence="7 8" key="1">
    <citation type="journal article" date="2019" name="Genome Biol. Evol.">
        <title>Insights into the evolution of the New World diploid cottons (Gossypium, subgenus Houzingenia) based on genome sequencing.</title>
        <authorList>
            <person name="Grover C.E."/>
            <person name="Arick M.A. 2nd"/>
            <person name="Thrash A."/>
            <person name="Conover J.L."/>
            <person name="Sanders W.S."/>
            <person name="Peterson D.G."/>
            <person name="Frelichowski J.E."/>
            <person name="Scheffler J.A."/>
            <person name="Scheffler B.E."/>
            <person name="Wendel J.F."/>
        </authorList>
    </citation>
    <scope>NUCLEOTIDE SEQUENCE [LARGE SCALE GENOMIC DNA]</scope>
    <source>
        <strain evidence="7">27</strain>
        <tissue evidence="7">Leaf</tissue>
    </source>
</reference>
<protein>
    <recommendedName>
        <fullName evidence="3">Exocyst subunit Exo70 family protein</fullName>
    </recommendedName>
</protein>
<keyword evidence="2 3" id="KW-0813">Transport</keyword>
<comment type="caution">
    <text evidence="7">The sequence shown here is derived from an EMBL/GenBank/DDBJ whole genome shotgun (WGS) entry which is preliminary data.</text>
</comment>
<accession>A0A7J8SDU4</accession>
<dbReference type="InterPro" id="IPR004140">
    <property type="entry name" value="Exo70"/>
</dbReference>
<dbReference type="Proteomes" id="UP000593561">
    <property type="component" value="Unassembled WGS sequence"/>
</dbReference>
<dbReference type="GO" id="GO:0000145">
    <property type="term" value="C:exocyst"/>
    <property type="evidence" value="ECO:0007669"/>
    <property type="project" value="InterPro"/>
</dbReference>
<name>A0A7J8SDU4_GOSDV</name>
<evidence type="ECO:0000313" key="7">
    <source>
        <dbReference type="EMBL" id="MBA0623672.1"/>
    </source>
</evidence>
<dbReference type="Pfam" id="PF03081">
    <property type="entry name" value="Exo70_C"/>
    <property type="match status" value="1"/>
</dbReference>
<sequence>MLSFSLGHLSASDTRMPFVLGTYRDGSLRDLPFSRPVLPTPPASSSTTRSMAANEEDSALVKLELACSDLRTLLQSSAKLEKDLEEMEKKFDSIDEKLSTAAKRVAPLQSLAMAAKALETRINRAVSPALGLLHSFKLSESFQKKLIELSDKLSIEKNPRKRLKKLLKYVQCVDQLNEVINLISRDGEPVIQKLQEVVEFLSRTKATDQYRTQRLKETLITLKALYESEVDAMRFDGLLDEALLNLQDEFEIMLQQMKHQNIGEQQADEEADQTLVSDLGTEMEVQVLRRIAETLSASDCLDICIDIFVKVRYRRAAKALMRLNPDYLRTYTPEEIDEMQWESLETAISLWIQHFELAVKTVFVSEKKLCKQVLGGLPEVLIWLECFVKIADKIMAVFFRFGEGVARSNREPQKLFKLLEMFDSLEKLKLEFTEIFEGESGADICIRFRELEKLLVHASSKVFWEFGLQIEGTSDFFAPQQDGSVPKLVRYAVNYLKYLTTETYSAPMAKVFQTEQMWKAGILSKPETDENLLKDAISNIMEALQRNIESKSSSYKDKILPHIFVMNTYWYIYMRSRNTELGKLIGEQYMKQKYKSAAEESAYMYQWRAWRPLVRLLEKEESEEQDNGTKATAASVRGKLEAFFNRFDEISQRHARGYSIPDADLREQLREATVKLVVPVYSEFLNAHSKLLSGESYVSPESLKGLVGQVFNGTDRTSNGKPKRRDSKDTVPGRNSVSVEGEPKNFRRSRSKSIDA</sequence>
<dbReference type="PANTHER" id="PTHR12542">
    <property type="entry name" value="EXOCYST COMPLEX PROTEIN EXO70"/>
    <property type="match status" value="1"/>
</dbReference>
<comment type="similarity">
    <text evidence="1 3">Belongs to the EXO70 family.</text>
</comment>
<evidence type="ECO:0000259" key="6">
    <source>
        <dbReference type="Pfam" id="PF03081"/>
    </source>
</evidence>
<comment type="function">
    <text evidence="3">Component of the exocyst complex.</text>
</comment>
<dbReference type="InterPro" id="IPR016159">
    <property type="entry name" value="Cullin_repeat-like_dom_sf"/>
</dbReference>
<evidence type="ECO:0000256" key="4">
    <source>
        <dbReference type="SAM" id="Coils"/>
    </source>
</evidence>
<keyword evidence="3" id="KW-0268">Exocytosis</keyword>
<evidence type="ECO:0000256" key="2">
    <source>
        <dbReference type="ARBA" id="ARBA00022448"/>
    </source>
</evidence>
<dbReference type="PANTHER" id="PTHR12542:SF90">
    <property type="entry name" value="EXOCYST COMPLEX COMPONENT EXO70I"/>
    <property type="match status" value="1"/>
</dbReference>
<keyword evidence="8" id="KW-1185">Reference proteome</keyword>
<proteinExistence type="inferred from homology"/>
<dbReference type="InterPro" id="IPR046364">
    <property type="entry name" value="Exo70_C"/>
</dbReference>
<keyword evidence="3" id="KW-0653">Protein transport</keyword>
<feature type="compositionally biased region" description="Basic residues" evidence="5">
    <location>
        <begin position="746"/>
        <end position="756"/>
    </location>
</feature>
<evidence type="ECO:0000256" key="5">
    <source>
        <dbReference type="SAM" id="MobiDB-lite"/>
    </source>
</evidence>
<feature type="compositionally biased region" description="Polar residues" evidence="5">
    <location>
        <begin position="711"/>
        <end position="720"/>
    </location>
</feature>
<dbReference type="GO" id="GO:0006887">
    <property type="term" value="P:exocytosis"/>
    <property type="evidence" value="ECO:0007669"/>
    <property type="project" value="UniProtKB-KW"/>
</dbReference>
<feature type="region of interest" description="Disordered" evidence="5">
    <location>
        <begin position="710"/>
        <end position="756"/>
    </location>
</feature>
<dbReference type="SUPFAM" id="SSF74788">
    <property type="entry name" value="Cullin repeat-like"/>
    <property type="match status" value="1"/>
</dbReference>
<organism evidence="7 8">
    <name type="scientific">Gossypium davidsonii</name>
    <name type="common">Davidson's cotton</name>
    <name type="synonym">Gossypium klotzschianum subsp. davidsonii</name>
    <dbReference type="NCBI Taxonomy" id="34287"/>
    <lineage>
        <taxon>Eukaryota</taxon>
        <taxon>Viridiplantae</taxon>
        <taxon>Streptophyta</taxon>
        <taxon>Embryophyta</taxon>
        <taxon>Tracheophyta</taxon>
        <taxon>Spermatophyta</taxon>
        <taxon>Magnoliopsida</taxon>
        <taxon>eudicotyledons</taxon>
        <taxon>Gunneridae</taxon>
        <taxon>Pentapetalae</taxon>
        <taxon>rosids</taxon>
        <taxon>malvids</taxon>
        <taxon>Malvales</taxon>
        <taxon>Malvaceae</taxon>
        <taxon>Malvoideae</taxon>
        <taxon>Gossypium</taxon>
    </lineage>
</organism>
<dbReference type="AlphaFoldDB" id="A0A7J8SDU4"/>
<gene>
    <name evidence="7" type="ORF">Godav_009121</name>
</gene>
<evidence type="ECO:0000313" key="8">
    <source>
        <dbReference type="Proteomes" id="UP000593561"/>
    </source>
</evidence>
<feature type="coiled-coil region" evidence="4">
    <location>
        <begin position="70"/>
        <end position="104"/>
    </location>
</feature>